<dbReference type="EMBL" id="OX459118">
    <property type="protein sequence ID" value="CAI9089963.1"/>
    <property type="molecule type" value="Genomic_DNA"/>
</dbReference>
<organism evidence="6 7">
    <name type="scientific">Oldenlandia corymbosa var. corymbosa</name>
    <dbReference type="NCBI Taxonomy" id="529605"/>
    <lineage>
        <taxon>Eukaryota</taxon>
        <taxon>Viridiplantae</taxon>
        <taxon>Streptophyta</taxon>
        <taxon>Embryophyta</taxon>
        <taxon>Tracheophyta</taxon>
        <taxon>Spermatophyta</taxon>
        <taxon>Magnoliopsida</taxon>
        <taxon>eudicotyledons</taxon>
        <taxon>Gunneridae</taxon>
        <taxon>Pentapetalae</taxon>
        <taxon>asterids</taxon>
        <taxon>lamiids</taxon>
        <taxon>Gentianales</taxon>
        <taxon>Rubiaceae</taxon>
        <taxon>Rubioideae</taxon>
        <taxon>Spermacoceae</taxon>
        <taxon>Hedyotis-Oldenlandia complex</taxon>
        <taxon>Oldenlandia</taxon>
    </lineage>
</organism>
<dbReference type="Pfam" id="PF00232">
    <property type="entry name" value="Glyco_hydro_1"/>
    <property type="match status" value="1"/>
</dbReference>
<evidence type="ECO:0000256" key="4">
    <source>
        <dbReference type="RuleBase" id="RU003690"/>
    </source>
</evidence>
<evidence type="ECO:0000256" key="1">
    <source>
        <dbReference type="ARBA" id="ARBA00010838"/>
    </source>
</evidence>
<dbReference type="GO" id="GO:0005975">
    <property type="term" value="P:carbohydrate metabolic process"/>
    <property type="evidence" value="ECO:0007669"/>
    <property type="project" value="InterPro"/>
</dbReference>
<dbReference type="GO" id="GO:0009821">
    <property type="term" value="P:alkaloid biosynthetic process"/>
    <property type="evidence" value="ECO:0007669"/>
    <property type="project" value="UniProtKB-ARBA"/>
</dbReference>
<dbReference type="FunFam" id="3.20.20.80:FF:000020">
    <property type="entry name" value="Beta-glucosidase 12"/>
    <property type="match status" value="1"/>
</dbReference>
<protein>
    <submittedName>
        <fullName evidence="6">OLC1v1024621C1</fullName>
    </submittedName>
</protein>
<reference evidence="6" key="1">
    <citation type="submission" date="2023-03" db="EMBL/GenBank/DDBJ databases">
        <authorList>
            <person name="Julca I."/>
        </authorList>
    </citation>
    <scope>NUCLEOTIDE SEQUENCE</scope>
</reference>
<proteinExistence type="inferred from homology"/>
<feature type="signal peptide" evidence="5">
    <location>
        <begin position="1"/>
        <end position="25"/>
    </location>
</feature>
<evidence type="ECO:0000313" key="7">
    <source>
        <dbReference type="Proteomes" id="UP001161247"/>
    </source>
</evidence>
<keyword evidence="2" id="KW-0378">Hydrolase</keyword>
<keyword evidence="3" id="KW-0326">Glycosidase</keyword>
<evidence type="ECO:0000256" key="2">
    <source>
        <dbReference type="ARBA" id="ARBA00022801"/>
    </source>
</evidence>
<dbReference type="InterPro" id="IPR017853">
    <property type="entry name" value="GH"/>
</dbReference>
<evidence type="ECO:0000313" key="6">
    <source>
        <dbReference type="EMBL" id="CAI9089963.1"/>
    </source>
</evidence>
<dbReference type="PANTHER" id="PTHR10353">
    <property type="entry name" value="GLYCOSYL HYDROLASE"/>
    <property type="match status" value="1"/>
</dbReference>
<dbReference type="AlphaFoldDB" id="A0AAV1C4L1"/>
<sequence>MEFQILGRLVLVIVALVFNVFGAQGNVQIKRVGLNKIDRSAQPLSPSFAIDMLNRSSFPPGFVFGAATASYQVEGGWNADGKSLSNWDYFTHKYPEKIANRSNGDVADDSYHRYKDDVKILKDMNADSYRFSISWSRVLPSGKISKGINEKGIQYYNNLINELLANGLTPAVTLFHWELPQALEDEYGGFLSSNIIQDFHDFANLCFERFGDRVKLWITFNEPFTFSQFGYDSGLTAPGRCSPWVNPNCTGGNSATEPYIVTHNQLLAHADAVQLYRTKFRAKQKGLIGMTNVAIWMVPLTNSPLDQRASIRALDFMYGWFVNPLVYGDYPESMKVLVGNRLPRFTFQQSRLLRGSCDFHGLNYYTALYASHPTNPSNTANVRYITDNHVDLTATRNNMLIGEQAGSDWLHIYPEGIWNLLVYIRDKYRNPVIYVTENGVDELNNPSLALEQALQDNFRIQFYYRHLQFVRKAIQNGVNVKGYYGWSLIDNFEWQNAYTVRFGINFVNYTTLERFPKLSARWFARFLQK</sequence>
<evidence type="ECO:0000256" key="5">
    <source>
        <dbReference type="SAM" id="SignalP"/>
    </source>
</evidence>
<evidence type="ECO:0000256" key="3">
    <source>
        <dbReference type="ARBA" id="ARBA00023295"/>
    </source>
</evidence>
<gene>
    <name evidence="6" type="ORF">OLC1_LOCUS2216</name>
</gene>
<dbReference type="GO" id="GO:0008422">
    <property type="term" value="F:beta-glucosidase activity"/>
    <property type="evidence" value="ECO:0007669"/>
    <property type="project" value="TreeGrafter"/>
</dbReference>
<name>A0AAV1C4L1_OLDCO</name>
<dbReference type="PRINTS" id="PR00131">
    <property type="entry name" value="GLHYDRLASE1"/>
</dbReference>
<dbReference type="InterPro" id="IPR033132">
    <property type="entry name" value="GH_1_N_CS"/>
</dbReference>
<dbReference type="Proteomes" id="UP001161247">
    <property type="component" value="Chromosome 1"/>
</dbReference>
<dbReference type="InterPro" id="IPR001360">
    <property type="entry name" value="Glyco_hydro_1"/>
</dbReference>
<dbReference type="Gene3D" id="3.20.20.80">
    <property type="entry name" value="Glycosidases"/>
    <property type="match status" value="1"/>
</dbReference>
<feature type="chain" id="PRO_5043762886" evidence="5">
    <location>
        <begin position="26"/>
        <end position="529"/>
    </location>
</feature>
<dbReference type="PANTHER" id="PTHR10353:SF298">
    <property type="entry name" value="BETA-GLUCOSIDASE"/>
    <property type="match status" value="1"/>
</dbReference>
<keyword evidence="7" id="KW-1185">Reference proteome</keyword>
<dbReference type="SUPFAM" id="SSF51445">
    <property type="entry name" value="(Trans)glycosidases"/>
    <property type="match status" value="1"/>
</dbReference>
<keyword evidence="5" id="KW-0732">Signal</keyword>
<dbReference type="PROSITE" id="PS00653">
    <property type="entry name" value="GLYCOSYL_HYDROL_F1_2"/>
    <property type="match status" value="1"/>
</dbReference>
<accession>A0AAV1C4L1</accession>
<comment type="similarity">
    <text evidence="1 4">Belongs to the glycosyl hydrolase 1 family.</text>
</comment>